<dbReference type="Gene3D" id="3.90.400.10">
    <property type="entry name" value="Oligo-1,6-glucosidase, Domain 2"/>
    <property type="match status" value="1"/>
</dbReference>
<dbReference type="Proteomes" id="UP001152759">
    <property type="component" value="Chromosome 3"/>
</dbReference>
<evidence type="ECO:0000256" key="1">
    <source>
        <dbReference type="ARBA" id="ARBA00001657"/>
    </source>
</evidence>
<evidence type="ECO:0000313" key="7">
    <source>
        <dbReference type="EMBL" id="CAH0769024.1"/>
    </source>
</evidence>
<comment type="catalytic activity">
    <reaction evidence="1">
        <text>Hydrolysis of terminal, non-reducing (1-&gt;4)-linked alpha-D-glucose residues with release of alpha-D-glucose.</text>
        <dbReference type="EC" id="3.2.1.20"/>
    </reaction>
</comment>
<keyword evidence="5" id="KW-0378">Hydrolase</keyword>
<sequence length="622" mass="71649">MHQFSGGTPFGSVTGLRAMFSNVICSAVTATVLLLAAAPPSCWSYGIAGQIPKWWQNTIIYEIYPQSFYDSDNDGFGDLRGVAEKVSYLQELRVGAIWLNPFYKSPLKDNGYDVSDFRKIDKRYGTMEDFEYLLETLKYTSRSNPIELIMDFVPNHTSDQHEWFKKSVQKIEPYTDYYVWKDPKGYDGEGKPIPPNNWESIFAVGRPGSAWEWNPERKQFYYHAFMVEQPDLNFRNPKVIEELKDIMKFWMDKGVQGWRLDAVPHLIEDEELRDEHGNHDKTQNLPETYKIIEDFRAFIDAYSEENYVNIFLTTEGYAGPQETVKYYGTDGRVGAHFPFNFLLLTDFNAETKALNIKNTIQSYLDRLDDFKFPNWVSGNHDWPRIPSRMGASSATDIVNIMSLLLPGTSTVFMGDELGMDSYWNLDREACPSGVGDDYRTPARTPFHWNSSKNAGFTQASKPWVPVNPEYYRTNVEVERTLRSKYQTSHLENFKSLAALKRENAFMYGELKMYDLTEYVFAFTRQDDNNIYLAIMNLGKGFSDPFVLEREIPDLAQASPRKIVMRSVNLQSECSNVSSCYDSLTSGEWSMPPKSGMVLAFRNSTTDSSKSKLMEHFESFRAF</sequence>
<dbReference type="PANTHER" id="PTHR10357:SF179">
    <property type="entry name" value="NEUTRAL AND BASIC AMINO ACID TRANSPORT PROTEIN RBAT"/>
    <property type="match status" value="1"/>
</dbReference>
<dbReference type="GO" id="GO:0004558">
    <property type="term" value="F:alpha-1,4-glucosidase activity"/>
    <property type="evidence" value="ECO:0007669"/>
    <property type="project" value="UniProtKB-EC"/>
</dbReference>
<dbReference type="SUPFAM" id="SSF51445">
    <property type="entry name" value="(Trans)glycosidases"/>
    <property type="match status" value="1"/>
</dbReference>
<keyword evidence="5" id="KW-0326">Glycosidase</keyword>
<dbReference type="Pfam" id="PF00128">
    <property type="entry name" value="Alpha-amylase"/>
    <property type="match status" value="1"/>
</dbReference>
<dbReference type="AlphaFoldDB" id="A0A9P0G3P6"/>
<reference evidence="7" key="1">
    <citation type="submission" date="2021-12" db="EMBL/GenBank/DDBJ databases">
        <authorList>
            <person name="King R."/>
        </authorList>
    </citation>
    <scope>NUCLEOTIDE SEQUENCE</scope>
</reference>
<proteinExistence type="inferred from homology"/>
<dbReference type="Gene3D" id="3.20.20.80">
    <property type="entry name" value="Glycosidases"/>
    <property type="match status" value="1"/>
</dbReference>
<dbReference type="InterPro" id="IPR017853">
    <property type="entry name" value="GH"/>
</dbReference>
<feature type="domain" description="Glycosyl hydrolase family 13 catalytic" evidence="6">
    <location>
        <begin position="62"/>
        <end position="447"/>
    </location>
</feature>
<dbReference type="InterPro" id="IPR045857">
    <property type="entry name" value="O16G_dom_2"/>
</dbReference>
<dbReference type="EMBL" id="OU963864">
    <property type="protein sequence ID" value="CAH0769024.1"/>
    <property type="molecule type" value="Genomic_DNA"/>
</dbReference>
<dbReference type="SMART" id="SM00642">
    <property type="entry name" value="Aamy"/>
    <property type="match status" value="1"/>
</dbReference>
<dbReference type="EC" id="3.2.1.20" evidence="3"/>
<comment type="similarity">
    <text evidence="2">Belongs to the glycosyl hydrolase 13 family.</text>
</comment>
<dbReference type="FunFam" id="3.90.400.10:FF:000001">
    <property type="entry name" value="Maltase A3, isoform A"/>
    <property type="match status" value="1"/>
</dbReference>
<evidence type="ECO:0000313" key="8">
    <source>
        <dbReference type="Proteomes" id="UP001152759"/>
    </source>
</evidence>
<evidence type="ECO:0000256" key="3">
    <source>
        <dbReference type="ARBA" id="ARBA00012741"/>
    </source>
</evidence>
<gene>
    <name evidence="7" type="ORF">BEMITA_LOCUS6084</name>
</gene>
<protein>
    <recommendedName>
        <fullName evidence="3">alpha-glucosidase</fullName>
        <ecNumber evidence="3">3.2.1.20</ecNumber>
    </recommendedName>
</protein>
<keyword evidence="4" id="KW-0325">Glycoprotein</keyword>
<evidence type="ECO:0000259" key="6">
    <source>
        <dbReference type="SMART" id="SM00642"/>
    </source>
</evidence>
<evidence type="ECO:0000256" key="2">
    <source>
        <dbReference type="ARBA" id="ARBA00008061"/>
    </source>
</evidence>
<dbReference type="GO" id="GO:0005975">
    <property type="term" value="P:carbohydrate metabolic process"/>
    <property type="evidence" value="ECO:0007669"/>
    <property type="project" value="InterPro"/>
</dbReference>
<evidence type="ECO:0000256" key="5">
    <source>
        <dbReference type="ARBA" id="ARBA00023295"/>
    </source>
</evidence>
<accession>A0A9P0G3P6</accession>
<name>A0A9P0G3P6_BEMTA</name>
<dbReference type="PANTHER" id="PTHR10357">
    <property type="entry name" value="ALPHA-AMYLASE FAMILY MEMBER"/>
    <property type="match status" value="1"/>
</dbReference>
<dbReference type="InterPro" id="IPR006047">
    <property type="entry name" value="GH13_cat_dom"/>
</dbReference>
<evidence type="ECO:0000256" key="4">
    <source>
        <dbReference type="ARBA" id="ARBA00023180"/>
    </source>
</evidence>
<organism evidence="7 8">
    <name type="scientific">Bemisia tabaci</name>
    <name type="common">Sweetpotato whitefly</name>
    <name type="synonym">Aleurodes tabaci</name>
    <dbReference type="NCBI Taxonomy" id="7038"/>
    <lineage>
        <taxon>Eukaryota</taxon>
        <taxon>Metazoa</taxon>
        <taxon>Ecdysozoa</taxon>
        <taxon>Arthropoda</taxon>
        <taxon>Hexapoda</taxon>
        <taxon>Insecta</taxon>
        <taxon>Pterygota</taxon>
        <taxon>Neoptera</taxon>
        <taxon>Paraneoptera</taxon>
        <taxon>Hemiptera</taxon>
        <taxon>Sternorrhyncha</taxon>
        <taxon>Aleyrodoidea</taxon>
        <taxon>Aleyrodidae</taxon>
        <taxon>Aleyrodinae</taxon>
        <taxon>Bemisia</taxon>
    </lineage>
</organism>
<keyword evidence="8" id="KW-1185">Reference proteome</keyword>